<proteinExistence type="predicted"/>
<reference evidence="2 3" key="1">
    <citation type="submission" date="2018-08" db="EMBL/GenBank/DDBJ databases">
        <authorList>
            <person name="Laetsch R D."/>
            <person name="Stevens L."/>
            <person name="Kumar S."/>
            <person name="Blaxter L. M."/>
        </authorList>
    </citation>
    <scope>NUCLEOTIDE SEQUENCE [LARGE SCALE GENOMIC DNA]</scope>
</reference>
<evidence type="ECO:0000313" key="2">
    <source>
        <dbReference type="EMBL" id="VDK72240.1"/>
    </source>
</evidence>
<feature type="compositionally biased region" description="Basic residues" evidence="1">
    <location>
        <begin position="1"/>
        <end position="20"/>
    </location>
</feature>
<name>A0A3P6SWU4_LITSI</name>
<feature type="region of interest" description="Disordered" evidence="1">
    <location>
        <begin position="1"/>
        <end position="31"/>
    </location>
</feature>
<organism evidence="2 3">
    <name type="scientific">Litomosoides sigmodontis</name>
    <name type="common">Filarial nematode worm</name>
    <dbReference type="NCBI Taxonomy" id="42156"/>
    <lineage>
        <taxon>Eukaryota</taxon>
        <taxon>Metazoa</taxon>
        <taxon>Ecdysozoa</taxon>
        <taxon>Nematoda</taxon>
        <taxon>Chromadorea</taxon>
        <taxon>Rhabditida</taxon>
        <taxon>Spirurina</taxon>
        <taxon>Spiruromorpha</taxon>
        <taxon>Filarioidea</taxon>
        <taxon>Onchocercidae</taxon>
        <taxon>Litomosoides</taxon>
    </lineage>
</organism>
<sequence>MRTHYRPKNRPRKRGARKKCTISPSTTRKRNNRHVLAVAARYFFAKGQELDRNTRPDSGFRLKVVADGCKFAFKSIHGAIEDSIKQDTIAKNHLLEKSPIWIV</sequence>
<protein>
    <submittedName>
        <fullName evidence="2">Uncharacterized protein</fullName>
    </submittedName>
</protein>
<evidence type="ECO:0000313" key="3">
    <source>
        <dbReference type="Proteomes" id="UP000277928"/>
    </source>
</evidence>
<evidence type="ECO:0000256" key="1">
    <source>
        <dbReference type="SAM" id="MobiDB-lite"/>
    </source>
</evidence>
<dbReference type="AlphaFoldDB" id="A0A3P6SWU4"/>
<keyword evidence="3" id="KW-1185">Reference proteome</keyword>
<gene>
    <name evidence="2" type="ORF">NLS_LOCUS1730</name>
</gene>
<accession>A0A3P6SWU4</accession>
<dbReference type="Proteomes" id="UP000277928">
    <property type="component" value="Unassembled WGS sequence"/>
</dbReference>
<dbReference type="EMBL" id="UYRX01000066">
    <property type="protein sequence ID" value="VDK72240.1"/>
    <property type="molecule type" value="Genomic_DNA"/>
</dbReference>